<feature type="domain" description="NADH:flavin oxidoreductase/NADH oxidase N-terminal" evidence="4">
    <location>
        <begin position="3"/>
        <end position="329"/>
    </location>
</feature>
<evidence type="ECO:0000256" key="3">
    <source>
        <dbReference type="ARBA" id="ARBA00023002"/>
    </source>
</evidence>
<keyword evidence="6" id="KW-1185">Reference proteome</keyword>
<dbReference type="InterPro" id="IPR001155">
    <property type="entry name" value="OxRdtase_FMN_N"/>
</dbReference>
<evidence type="ECO:0000259" key="4">
    <source>
        <dbReference type="Pfam" id="PF00724"/>
    </source>
</evidence>
<evidence type="ECO:0000256" key="2">
    <source>
        <dbReference type="ARBA" id="ARBA00005979"/>
    </source>
</evidence>
<dbReference type="EMBL" id="FMAG01000002">
    <property type="protein sequence ID" value="SCB18988.1"/>
    <property type="molecule type" value="Genomic_DNA"/>
</dbReference>
<dbReference type="InterPro" id="IPR045247">
    <property type="entry name" value="Oye-like"/>
</dbReference>
<dbReference type="CDD" id="cd02933">
    <property type="entry name" value="OYE_like_FMN"/>
    <property type="match status" value="1"/>
</dbReference>
<dbReference type="Proteomes" id="UP000199101">
    <property type="component" value="Unassembled WGS sequence"/>
</dbReference>
<evidence type="ECO:0000313" key="5">
    <source>
        <dbReference type="EMBL" id="SCB18988.1"/>
    </source>
</evidence>
<dbReference type="InterPro" id="IPR013785">
    <property type="entry name" value="Aldolase_TIM"/>
</dbReference>
<dbReference type="STRING" id="410764.GA0061103_2647"/>
<dbReference type="Gene3D" id="3.20.20.70">
    <property type="entry name" value="Aldolase class I"/>
    <property type="match status" value="1"/>
</dbReference>
<dbReference type="GO" id="GO:0016628">
    <property type="term" value="F:oxidoreductase activity, acting on the CH-CH group of donors, NAD or NADP as acceptor"/>
    <property type="evidence" value="ECO:0007669"/>
    <property type="project" value="UniProtKB-ARBA"/>
</dbReference>
<sequence>MSKIFTSTRLGRTEIANRLVMAPMTRSRADDDGVPGDLTVTYYAQRAGAGLIVTEGVFPTSGGKGYVRTPGIQTEPQLKAWKAVVDAVHAAGGRIFLQLMHTGRISHPLLLPDGELPVAPSAIRPNGQTWTNEGQKDFVTPRALSLVEIKETIGSYRVATRNALAIGFDGVELHGASGYLPEQFLSTGSNERTDEYGGSVANRARFILEVLAGMIEEAGVGRVGLKISPEMNFNDISDANPQETYSYLVEHLPASDMAYLHVALFGAAVDYHELLRPRFAGSYIIGGGLNQARAEELLQQGKADAVVFGSAFLANPDLAERFRRHAPLNEPDRSTFYTPGAKGYLDYPVLARSIGQQAGSL</sequence>
<protein>
    <submittedName>
        <fullName evidence="5">N-ethylmaleimide reductase</fullName>
    </submittedName>
</protein>
<dbReference type="AlphaFoldDB" id="A0A1C3UU53"/>
<dbReference type="RefSeq" id="WP_092709343.1">
    <property type="nucleotide sequence ID" value="NZ_FMAG01000002.1"/>
</dbReference>
<dbReference type="Pfam" id="PF00724">
    <property type="entry name" value="Oxidored_FMN"/>
    <property type="match status" value="1"/>
</dbReference>
<dbReference type="OrthoDB" id="9804454at2"/>
<dbReference type="GO" id="GO:0005829">
    <property type="term" value="C:cytosol"/>
    <property type="evidence" value="ECO:0007669"/>
    <property type="project" value="TreeGrafter"/>
</dbReference>
<evidence type="ECO:0000313" key="6">
    <source>
        <dbReference type="Proteomes" id="UP000199101"/>
    </source>
</evidence>
<comment type="cofactor">
    <cofactor evidence="1">
        <name>FMN</name>
        <dbReference type="ChEBI" id="CHEBI:58210"/>
    </cofactor>
</comment>
<name>A0A1C3UU53_9HYPH</name>
<evidence type="ECO:0000256" key="1">
    <source>
        <dbReference type="ARBA" id="ARBA00001917"/>
    </source>
</evidence>
<accession>A0A1C3UU53</accession>
<dbReference type="FunFam" id="3.20.20.70:FF:000059">
    <property type="entry name" value="N-ethylmaleimide reductase, FMN-linked"/>
    <property type="match status" value="1"/>
</dbReference>
<reference evidence="6" key="1">
    <citation type="submission" date="2016-08" db="EMBL/GenBank/DDBJ databases">
        <authorList>
            <person name="Varghese N."/>
            <person name="Submissions Spin"/>
        </authorList>
    </citation>
    <scope>NUCLEOTIDE SEQUENCE [LARGE SCALE GENOMIC DNA]</scope>
    <source>
        <strain evidence="6">HAMBI 2975</strain>
    </source>
</reference>
<keyword evidence="3" id="KW-0560">Oxidoreductase</keyword>
<dbReference type="GO" id="GO:0010181">
    <property type="term" value="F:FMN binding"/>
    <property type="evidence" value="ECO:0007669"/>
    <property type="project" value="InterPro"/>
</dbReference>
<dbReference type="SUPFAM" id="SSF51395">
    <property type="entry name" value="FMN-linked oxidoreductases"/>
    <property type="match status" value="1"/>
</dbReference>
<proteinExistence type="inferred from homology"/>
<comment type="similarity">
    <text evidence="2">Belongs to the NADH:flavin oxidoreductase/NADH oxidase family.</text>
</comment>
<gene>
    <name evidence="5" type="ORF">GA0061103_2647</name>
</gene>
<dbReference type="PANTHER" id="PTHR22893:SF91">
    <property type="entry name" value="NADPH DEHYDROGENASE 2-RELATED"/>
    <property type="match status" value="1"/>
</dbReference>
<organism evidence="5 6">
    <name type="scientific">Rhizobium multihospitium</name>
    <dbReference type="NCBI Taxonomy" id="410764"/>
    <lineage>
        <taxon>Bacteria</taxon>
        <taxon>Pseudomonadati</taxon>
        <taxon>Pseudomonadota</taxon>
        <taxon>Alphaproteobacteria</taxon>
        <taxon>Hyphomicrobiales</taxon>
        <taxon>Rhizobiaceae</taxon>
        <taxon>Rhizobium/Agrobacterium group</taxon>
        <taxon>Rhizobium</taxon>
    </lineage>
</organism>
<dbReference type="PANTHER" id="PTHR22893">
    <property type="entry name" value="NADH OXIDOREDUCTASE-RELATED"/>
    <property type="match status" value="1"/>
</dbReference>